<reference evidence="1" key="1">
    <citation type="submission" date="2021-06" db="EMBL/GenBank/DDBJ databases">
        <title>Parelaphostrongylus tenuis whole genome reference sequence.</title>
        <authorList>
            <person name="Garwood T.J."/>
            <person name="Larsen P.A."/>
            <person name="Fountain-Jones N.M."/>
            <person name="Garbe J.R."/>
            <person name="Macchietto M.G."/>
            <person name="Kania S.A."/>
            <person name="Gerhold R.W."/>
            <person name="Richards J.E."/>
            <person name="Wolf T.M."/>
        </authorList>
    </citation>
    <scope>NUCLEOTIDE SEQUENCE</scope>
    <source>
        <strain evidence="1">MNPRO001-30</strain>
        <tissue evidence="1">Meninges</tissue>
    </source>
</reference>
<evidence type="ECO:0000313" key="1">
    <source>
        <dbReference type="EMBL" id="KAJ1360136.1"/>
    </source>
</evidence>
<keyword evidence="2" id="KW-1185">Reference proteome</keyword>
<name>A0AAD5N4D0_PARTN</name>
<evidence type="ECO:0000313" key="2">
    <source>
        <dbReference type="Proteomes" id="UP001196413"/>
    </source>
</evidence>
<organism evidence="1 2">
    <name type="scientific">Parelaphostrongylus tenuis</name>
    <name type="common">Meningeal worm</name>
    <dbReference type="NCBI Taxonomy" id="148309"/>
    <lineage>
        <taxon>Eukaryota</taxon>
        <taxon>Metazoa</taxon>
        <taxon>Ecdysozoa</taxon>
        <taxon>Nematoda</taxon>
        <taxon>Chromadorea</taxon>
        <taxon>Rhabditida</taxon>
        <taxon>Rhabditina</taxon>
        <taxon>Rhabditomorpha</taxon>
        <taxon>Strongyloidea</taxon>
        <taxon>Metastrongylidae</taxon>
        <taxon>Parelaphostrongylus</taxon>
    </lineage>
</organism>
<accession>A0AAD5N4D0</accession>
<comment type="caution">
    <text evidence="1">The sequence shown here is derived from an EMBL/GenBank/DDBJ whole genome shotgun (WGS) entry which is preliminary data.</text>
</comment>
<dbReference type="Proteomes" id="UP001196413">
    <property type="component" value="Unassembled WGS sequence"/>
</dbReference>
<dbReference type="EMBL" id="JAHQIW010003778">
    <property type="protein sequence ID" value="KAJ1360136.1"/>
    <property type="molecule type" value="Genomic_DNA"/>
</dbReference>
<proteinExistence type="predicted"/>
<dbReference type="AlphaFoldDB" id="A0AAD5N4D0"/>
<sequence length="72" mass="7935">MPEYGTRNYFNARGQKKNARNQNVACNVTSILIKSVSTSSTSSAMSPYASLSHKSRSSRWFILGVSKYANSP</sequence>
<gene>
    <name evidence="1" type="ORF">KIN20_019044</name>
</gene>
<protein>
    <submittedName>
        <fullName evidence="1">Uncharacterized protein</fullName>
    </submittedName>
</protein>